<gene>
    <name evidence="2" type="ORF">AJ79_06556</name>
</gene>
<name>A0A2B7XC11_9EURO</name>
<evidence type="ECO:0000256" key="1">
    <source>
        <dbReference type="SAM" id="MobiDB-lite"/>
    </source>
</evidence>
<sequence length="104" mass="12229">MQRSRRMGFKTVKVFVKKTVDMGKKARGEKREELSGEKEDDDEEDERGVMRNDKSGRQTPFGGGRKNEGQVSNCSNDDDNNYDTVHKQQLRGLSHLFNWYWQYH</sequence>
<evidence type="ECO:0000313" key="2">
    <source>
        <dbReference type="EMBL" id="PGH06313.1"/>
    </source>
</evidence>
<proteinExistence type="predicted"/>
<accession>A0A2B7XC11</accession>
<evidence type="ECO:0000313" key="3">
    <source>
        <dbReference type="Proteomes" id="UP000223968"/>
    </source>
</evidence>
<feature type="region of interest" description="Disordered" evidence="1">
    <location>
        <begin position="20"/>
        <end position="83"/>
    </location>
</feature>
<dbReference type="AlphaFoldDB" id="A0A2B7XC11"/>
<feature type="compositionally biased region" description="Basic and acidic residues" evidence="1">
    <location>
        <begin position="20"/>
        <end position="37"/>
    </location>
</feature>
<dbReference type="Proteomes" id="UP000223968">
    <property type="component" value="Unassembled WGS sequence"/>
</dbReference>
<comment type="caution">
    <text evidence="2">The sequence shown here is derived from an EMBL/GenBank/DDBJ whole genome shotgun (WGS) entry which is preliminary data.</text>
</comment>
<protein>
    <submittedName>
        <fullName evidence="2">Uncharacterized protein</fullName>
    </submittedName>
</protein>
<keyword evidence="3" id="KW-1185">Reference proteome</keyword>
<feature type="compositionally biased region" description="Basic and acidic residues" evidence="1">
    <location>
        <begin position="47"/>
        <end position="56"/>
    </location>
</feature>
<organism evidence="2 3">
    <name type="scientific">Helicocarpus griseus UAMH5409</name>
    <dbReference type="NCBI Taxonomy" id="1447875"/>
    <lineage>
        <taxon>Eukaryota</taxon>
        <taxon>Fungi</taxon>
        <taxon>Dikarya</taxon>
        <taxon>Ascomycota</taxon>
        <taxon>Pezizomycotina</taxon>
        <taxon>Eurotiomycetes</taxon>
        <taxon>Eurotiomycetidae</taxon>
        <taxon>Onygenales</taxon>
        <taxon>Ajellomycetaceae</taxon>
        <taxon>Helicocarpus</taxon>
    </lineage>
</organism>
<reference evidence="2 3" key="1">
    <citation type="submission" date="2017-10" db="EMBL/GenBank/DDBJ databases">
        <title>Comparative genomics in systemic dimorphic fungi from Ajellomycetaceae.</title>
        <authorList>
            <person name="Munoz J.F."/>
            <person name="Mcewen J.G."/>
            <person name="Clay O.K."/>
            <person name="Cuomo C.A."/>
        </authorList>
    </citation>
    <scope>NUCLEOTIDE SEQUENCE [LARGE SCALE GENOMIC DNA]</scope>
    <source>
        <strain evidence="2 3">UAMH5409</strain>
    </source>
</reference>
<dbReference type="EMBL" id="PDNB01000118">
    <property type="protein sequence ID" value="PGH06313.1"/>
    <property type="molecule type" value="Genomic_DNA"/>
</dbReference>